<dbReference type="PROSITE" id="PS50878">
    <property type="entry name" value="RT_POL"/>
    <property type="match status" value="1"/>
</dbReference>
<evidence type="ECO:0000256" key="1">
    <source>
        <dbReference type="SAM" id="Phobius"/>
    </source>
</evidence>
<keyword evidence="4" id="KW-1185">Reference proteome</keyword>
<keyword evidence="3" id="KW-0808">Transferase</keyword>
<protein>
    <submittedName>
        <fullName evidence="3">RNA-directed DNA polymerase from mobile element jockey</fullName>
    </submittedName>
</protein>
<keyword evidence="1" id="KW-0472">Membrane</keyword>
<proteinExistence type="predicted"/>
<dbReference type="GO" id="GO:0003964">
    <property type="term" value="F:RNA-directed DNA polymerase activity"/>
    <property type="evidence" value="ECO:0007669"/>
    <property type="project" value="UniProtKB-KW"/>
</dbReference>
<dbReference type="InterPro" id="IPR000477">
    <property type="entry name" value="RT_dom"/>
</dbReference>
<gene>
    <name evidence="3" type="primary">pol_199</name>
    <name evidence="3" type="ORF">AVEN_52994_1</name>
</gene>
<dbReference type="Proteomes" id="UP000499080">
    <property type="component" value="Unassembled WGS sequence"/>
</dbReference>
<accession>A0A4Y2P3I3</accession>
<keyword evidence="1" id="KW-1133">Transmembrane helix</keyword>
<evidence type="ECO:0000259" key="2">
    <source>
        <dbReference type="PROSITE" id="PS50878"/>
    </source>
</evidence>
<dbReference type="OrthoDB" id="6437115at2759"/>
<feature type="domain" description="Reverse transcriptase" evidence="2">
    <location>
        <begin position="1"/>
        <end position="81"/>
    </location>
</feature>
<dbReference type="PANTHER" id="PTHR33332">
    <property type="entry name" value="REVERSE TRANSCRIPTASE DOMAIN-CONTAINING PROTEIN"/>
    <property type="match status" value="1"/>
</dbReference>
<organism evidence="3 4">
    <name type="scientific">Araneus ventricosus</name>
    <name type="common">Orbweaver spider</name>
    <name type="synonym">Epeira ventricosa</name>
    <dbReference type="NCBI Taxonomy" id="182803"/>
    <lineage>
        <taxon>Eukaryota</taxon>
        <taxon>Metazoa</taxon>
        <taxon>Ecdysozoa</taxon>
        <taxon>Arthropoda</taxon>
        <taxon>Chelicerata</taxon>
        <taxon>Arachnida</taxon>
        <taxon>Araneae</taxon>
        <taxon>Araneomorphae</taxon>
        <taxon>Entelegynae</taxon>
        <taxon>Araneoidea</taxon>
        <taxon>Araneidae</taxon>
        <taxon>Araneus</taxon>
    </lineage>
</organism>
<comment type="caution">
    <text evidence="3">The sequence shown here is derived from an EMBL/GenBank/DDBJ whole genome shotgun (WGS) entry which is preliminary data.</text>
</comment>
<dbReference type="EMBL" id="BGPR01010155">
    <property type="protein sequence ID" value="GBN44566.1"/>
    <property type="molecule type" value="Genomic_DNA"/>
</dbReference>
<keyword evidence="1" id="KW-0812">Transmembrane</keyword>
<dbReference type="AlphaFoldDB" id="A0A4Y2P3I3"/>
<keyword evidence="3" id="KW-0695">RNA-directed DNA polymerase</keyword>
<evidence type="ECO:0000313" key="4">
    <source>
        <dbReference type="Proteomes" id="UP000499080"/>
    </source>
</evidence>
<reference evidence="3 4" key="1">
    <citation type="journal article" date="2019" name="Sci. Rep.">
        <title>Orb-weaving spider Araneus ventricosus genome elucidates the spidroin gene catalogue.</title>
        <authorList>
            <person name="Kono N."/>
            <person name="Nakamura H."/>
            <person name="Ohtoshi R."/>
            <person name="Moran D.A.P."/>
            <person name="Shinohara A."/>
            <person name="Yoshida Y."/>
            <person name="Fujiwara M."/>
            <person name="Mori M."/>
            <person name="Tomita M."/>
            <person name="Arakawa K."/>
        </authorList>
    </citation>
    <scope>NUCLEOTIDE SEQUENCE [LARGE SCALE GENOMIC DNA]</scope>
</reference>
<sequence>MYADDTAILERNKNPKYTAAAINQHLEKLDDWFVKWKIALNVSKTEAVYVAKGEKKHKPVINIKNKMIPWSQQAKYLGIILDKKLTWQSHISSIKTNFRNATRKLYPLIARDSDMKRKYKILIYTAILRPIITYGCPIWGAAAKSNINKLEVLENNIIRQIYKAGWYMRNEDITIAIKLPSLKDFIKKISVNFYNNIENIGNEAIQQIDKYTPILKAKDRERFFCKISFSHFKMMSRAIPVSISLHPVIFITPCCVLPKQLDVPDQQTSLVRFLIEELGVLHITITTIHQSSQLVNSHPLPCFRLETRTTKIQQHKSSNIQLVIPEIRPPSGAMGPKKYSVVLLSERL</sequence>
<feature type="transmembrane region" description="Helical" evidence="1">
    <location>
        <begin position="121"/>
        <end position="142"/>
    </location>
</feature>
<name>A0A4Y2P3I3_ARAVE</name>
<keyword evidence="3" id="KW-0548">Nucleotidyltransferase</keyword>
<evidence type="ECO:0000313" key="3">
    <source>
        <dbReference type="EMBL" id="GBN44566.1"/>
    </source>
</evidence>